<accession>A0A1H0DS17</accession>
<dbReference type="PANTHER" id="PTHR43798">
    <property type="entry name" value="MONOACYLGLYCEROL LIPASE"/>
    <property type="match status" value="1"/>
</dbReference>
<dbReference type="RefSeq" id="WP_093857327.1">
    <property type="nucleotide sequence ID" value="NZ_FNIG01000008.1"/>
</dbReference>
<evidence type="ECO:0000259" key="1">
    <source>
        <dbReference type="Pfam" id="PF00561"/>
    </source>
</evidence>
<dbReference type="InterPro" id="IPR000073">
    <property type="entry name" value="AB_hydrolase_1"/>
</dbReference>
<reference evidence="2 3" key="1">
    <citation type="submission" date="2016-10" db="EMBL/GenBank/DDBJ databases">
        <authorList>
            <person name="de Groot N.N."/>
        </authorList>
    </citation>
    <scope>NUCLEOTIDE SEQUENCE [LARGE SCALE GENOMIC DNA]</scope>
    <source>
        <strain evidence="2 3">CGMCC 1.3442</strain>
    </source>
</reference>
<organism evidence="2 3">
    <name type="scientific">Tenuibacillus multivorans</name>
    <dbReference type="NCBI Taxonomy" id="237069"/>
    <lineage>
        <taxon>Bacteria</taxon>
        <taxon>Bacillati</taxon>
        <taxon>Bacillota</taxon>
        <taxon>Bacilli</taxon>
        <taxon>Bacillales</taxon>
        <taxon>Bacillaceae</taxon>
        <taxon>Tenuibacillus</taxon>
    </lineage>
</organism>
<feature type="domain" description="AB hydrolase-1" evidence="1">
    <location>
        <begin position="25"/>
        <end position="264"/>
    </location>
</feature>
<name>A0A1H0DS17_9BACI</name>
<dbReference type="Proteomes" id="UP000199334">
    <property type="component" value="Unassembled WGS sequence"/>
</dbReference>
<dbReference type="SUPFAM" id="SSF53474">
    <property type="entry name" value="alpha/beta-Hydrolases"/>
    <property type="match status" value="1"/>
</dbReference>
<dbReference type="InterPro" id="IPR029058">
    <property type="entry name" value="AB_hydrolase_fold"/>
</dbReference>
<keyword evidence="3" id="KW-1185">Reference proteome</keyword>
<dbReference type="Pfam" id="PF00561">
    <property type="entry name" value="Abhydrolase_1"/>
    <property type="match status" value="1"/>
</dbReference>
<dbReference type="EMBL" id="FNIG01000008">
    <property type="protein sequence ID" value="SDN73037.1"/>
    <property type="molecule type" value="Genomic_DNA"/>
</dbReference>
<protein>
    <submittedName>
        <fullName evidence="2">Pimeloyl-ACP methyl ester carboxylesterase</fullName>
    </submittedName>
</protein>
<proteinExistence type="predicted"/>
<dbReference type="OrthoDB" id="9773293at2"/>
<evidence type="ECO:0000313" key="2">
    <source>
        <dbReference type="EMBL" id="SDN73037.1"/>
    </source>
</evidence>
<gene>
    <name evidence="2" type="ORF">SAMN05216498_2925</name>
</gene>
<dbReference type="PRINTS" id="PR00111">
    <property type="entry name" value="ABHYDROLASE"/>
</dbReference>
<sequence length="289" mass="33105">MKRNTYTITYENQPIEYSVIGEGEPIMILHGGHSNSTEEFGYQPLIQNGYQIITPSRPGYGQTSKHWDNLDKASDVYRAIVNHLALEKIHIIAVSAGGPSGIHIASTYPEYVQSLTLQSAVTKEWLTPKNLLFYMAKIMFNPMMEKFTWAMTRTMNNRFPNFMFKQMAPSFTTLKGKDLQERISTTDIDEMKKMNSRYNSGHGFLIDIQLPNQLKKEHLQNIKAPTLIVHSINDDSVSLDHPKHASEHIPNSELIEVDTWGHLIWIGKGSEEVHERQIDFLRKYSLAKV</sequence>
<dbReference type="STRING" id="237069.SAMN05216498_2925"/>
<dbReference type="AlphaFoldDB" id="A0A1H0DS17"/>
<evidence type="ECO:0000313" key="3">
    <source>
        <dbReference type="Proteomes" id="UP000199334"/>
    </source>
</evidence>
<dbReference type="Gene3D" id="3.40.50.1820">
    <property type="entry name" value="alpha/beta hydrolase"/>
    <property type="match status" value="1"/>
</dbReference>
<dbReference type="InterPro" id="IPR050266">
    <property type="entry name" value="AB_hydrolase_sf"/>
</dbReference>